<dbReference type="SUPFAM" id="SSF88723">
    <property type="entry name" value="PIN domain-like"/>
    <property type="match status" value="1"/>
</dbReference>
<sequence>MKRRVNVNKRDYKILLDTSFLLPFIGFRTDEAVMNSIEKLRGYRVYFSEISILEVIWKIVKKIREVSSGEGYSDKNHVVEAVIEGVRVIRRDFNKAEITEKAVREAVKLYLLGHRDLVDNILYGIAVTQGDMKFLTIDEKLKDFVKSRNLETHVFIEPADL</sequence>
<dbReference type="InterPro" id="IPR029060">
    <property type="entry name" value="PIN-like_dom_sf"/>
</dbReference>
<gene>
    <name evidence="2" type="ORF">ENM60_04580</name>
</gene>
<feature type="domain" description="PIN" evidence="1">
    <location>
        <begin position="14"/>
        <end position="143"/>
    </location>
</feature>
<accession>A0A7J3XZ92</accession>
<comment type="caution">
    <text evidence="2">The sequence shown here is derived from an EMBL/GenBank/DDBJ whole genome shotgun (WGS) entry which is preliminary data.</text>
</comment>
<dbReference type="Pfam" id="PF01850">
    <property type="entry name" value="PIN"/>
    <property type="match status" value="1"/>
</dbReference>
<reference evidence="2" key="1">
    <citation type="journal article" date="2020" name="mSystems">
        <title>Genome- and Community-Level Interaction Insights into Carbon Utilization and Element Cycling Functions of Hydrothermarchaeota in Hydrothermal Sediment.</title>
        <authorList>
            <person name="Zhou Z."/>
            <person name="Liu Y."/>
            <person name="Xu W."/>
            <person name="Pan J."/>
            <person name="Luo Z.H."/>
            <person name="Li M."/>
        </authorList>
    </citation>
    <scope>NUCLEOTIDE SEQUENCE [LARGE SCALE GENOMIC DNA]</scope>
    <source>
        <strain evidence="2">SpSt-110</strain>
    </source>
</reference>
<dbReference type="InterPro" id="IPR002716">
    <property type="entry name" value="PIN_dom"/>
</dbReference>
<evidence type="ECO:0000313" key="2">
    <source>
        <dbReference type="EMBL" id="HHP68044.1"/>
    </source>
</evidence>
<name>A0A7J3XZ92_9CREN</name>
<dbReference type="AlphaFoldDB" id="A0A7J3XZ92"/>
<organism evidence="2">
    <name type="scientific">Thermogladius calderae</name>
    <dbReference type="NCBI Taxonomy" id="1200300"/>
    <lineage>
        <taxon>Archaea</taxon>
        <taxon>Thermoproteota</taxon>
        <taxon>Thermoprotei</taxon>
        <taxon>Desulfurococcales</taxon>
        <taxon>Desulfurococcaceae</taxon>
        <taxon>Thermogladius</taxon>
    </lineage>
</organism>
<dbReference type="Gene3D" id="3.40.50.1010">
    <property type="entry name" value="5'-nuclease"/>
    <property type="match status" value="1"/>
</dbReference>
<evidence type="ECO:0000259" key="1">
    <source>
        <dbReference type="Pfam" id="PF01850"/>
    </source>
</evidence>
<dbReference type="EMBL" id="DRYK01000059">
    <property type="protein sequence ID" value="HHP68044.1"/>
    <property type="molecule type" value="Genomic_DNA"/>
</dbReference>
<proteinExistence type="predicted"/>
<protein>
    <submittedName>
        <fullName evidence="2">PIN domain-containing protein</fullName>
    </submittedName>
</protein>